<evidence type="ECO:0000313" key="1">
    <source>
        <dbReference type="EMBL" id="PDZ13923.1"/>
    </source>
</evidence>
<accession>A0A2A7D1M2</accession>
<dbReference type="RefSeq" id="WP_097841998.1">
    <property type="nucleotide sequence ID" value="NZ_NVLX01000034.1"/>
</dbReference>
<gene>
    <name evidence="1" type="ORF">CON16_27285</name>
</gene>
<sequence>MNYEKPYIELYMYSLNQEFPVGKGHGRYISQCVERVVADPDCPPSVNDWEDQWISNWSKHSGIGKTGNLCNLFDSLVREEDFGAILYDPTADRVYKLNKTGFAMYKELKFAYHQGIIDLRNFRSQHFNENDTIYFLNCLKEVGLWNQK</sequence>
<name>A0A2A7D1M2_BACAN</name>
<evidence type="ECO:0000313" key="2">
    <source>
        <dbReference type="Proteomes" id="UP000220192"/>
    </source>
</evidence>
<reference evidence="1 2" key="1">
    <citation type="submission" date="2017-09" db="EMBL/GenBank/DDBJ databases">
        <title>Large-scale bioinformatics analysis of Bacillus genomes uncovers conserved roles of natural products in bacterial physiology.</title>
        <authorList>
            <consortium name="Agbiome Team Llc"/>
            <person name="Bleich R.M."/>
            <person name="Grubbs K.J."/>
            <person name="Santa Maria K.C."/>
            <person name="Allen S.E."/>
            <person name="Farag S."/>
            <person name="Shank E.A."/>
            <person name="Bowers A."/>
        </authorList>
    </citation>
    <scope>NUCLEOTIDE SEQUENCE [LARGE SCALE GENOMIC DNA]</scope>
    <source>
        <strain evidence="1 2">AFS095574</strain>
    </source>
</reference>
<comment type="caution">
    <text evidence="1">The sequence shown here is derived from an EMBL/GenBank/DDBJ whole genome shotgun (WGS) entry which is preliminary data.</text>
</comment>
<organism evidence="1 2">
    <name type="scientific">Bacillus anthracis</name>
    <name type="common">anthrax bacterium</name>
    <dbReference type="NCBI Taxonomy" id="1392"/>
    <lineage>
        <taxon>Bacteria</taxon>
        <taxon>Bacillati</taxon>
        <taxon>Bacillota</taxon>
        <taxon>Bacilli</taxon>
        <taxon>Bacillales</taxon>
        <taxon>Bacillaceae</taxon>
        <taxon>Bacillus</taxon>
        <taxon>Bacillus cereus group</taxon>
    </lineage>
</organism>
<proteinExistence type="predicted"/>
<dbReference type="AlphaFoldDB" id="A0A2A7D1M2"/>
<dbReference type="EMBL" id="NVLX01000034">
    <property type="protein sequence ID" value="PDZ13923.1"/>
    <property type="molecule type" value="Genomic_DNA"/>
</dbReference>
<dbReference type="Proteomes" id="UP000220192">
    <property type="component" value="Unassembled WGS sequence"/>
</dbReference>
<protein>
    <submittedName>
        <fullName evidence="1">Uncharacterized protein</fullName>
    </submittedName>
</protein>